<evidence type="ECO:0000313" key="2">
    <source>
        <dbReference type="Proteomes" id="UP000294575"/>
    </source>
</evidence>
<dbReference type="PROSITE" id="PS51257">
    <property type="entry name" value="PROKAR_LIPOPROTEIN"/>
    <property type="match status" value="1"/>
</dbReference>
<dbReference type="Proteomes" id="UP000294575">
    <property type="component" value="Unassembled WGS sequence"/>
</dbReference>
<comment type="caution">
    <text evidence="1">The sequence shown here is derived from an EMBL/GenBank/DDBJ whole genome shotgun (WGS) entry which is preliminary data.</text>
</comment>
<evidence type="ECO:0008006" key="3">
    <source>
        <dbReference type="Google" id="ProtNLM"/>
    </source>
</evidence>
<reference evidence="1 2" key="1">
    <citation type="submission" date="2019-03" db="EMBL/GenBank/DDBJ databases">
        <title>Genomic Encyclopedia of Type Strains, Phase IV (KMG-IV): sequencing the most valuable type-strain genomes for metagenomic binning, comparative biology and taxonomic classification.</title>
        <authorList>
            <person name="Goeker M."/>
        </authorList>
    </citation>
    <scope>NUCLEOTIDE SEQUENCE [LARGE SCALE GENOMIC DNA]</scope>
    <source>
        <strain evidence="1 2">DSM 28679</strain>
    </source>
</reference>
<dbReference type="EMBL" id="SNYK01000001">
    <property type="protein sequence ID" value="TDQ39909.1"/>
    <property type="molecule type" value="Genomic_DNA"/>
</dbReference>
<evidence type="ECO:0000313" key="1">
    <source>
        <dbReference type="EMBL" id="TDQ39909.1"/>
    </source>
</evidence>
<protein>
    <recommendedName>
        <fullName evidence="3">Lipoprotein</fullName>
    </recommendedName>
</protein>
<dbReference type="AlphaFoldDB" id="A0A4R6U5K8"/>
<keyword evidence="2" id="KW-1185">Reference proteome</keyword>
<dbReference type="OrthoDB" id="6118580at2"/>
<organism evidence="1 2">
    <name type="scientific">Thiopseudomonas denitrificans</name>
    <dbReference type="NCBI Taxonomy" id="1501432"/>
    <lineage>
        <taxon>Bacteria</taxon>
        <taxon>Pseudomonadati</taxon>
        <taxon>Pseudomonadota</taxon>
        <taxon>Gammaproteobacteria</taxon>
        <taxon>Pseudomonadales</taxon>
        <taxon>Pseudomonadaceae</taxon>
        <taxon>Thiopseudomonas</taxon>
    </lineage>
</organism>
<name>A0A4R6U5K8_9GAMM</name>
<gene>
    <name evidence="1" type="ORF">DFQ45_10137</name>
</gene>
<sequence length="193" mass="22488">MKEICRPLVLAFLVLSGCTLYPLGIPEDQWLRMTPEQQHEARMEQARQDEAARVRYEARLQRQHEQEQKERSEREQRLRQAVPGDVLQCTLDGIQINLRKNKWRAANPVAVELLQGESMDIVLERSDKSYQQRAARIRFERLSVQLCDGGGRDCAVLAATGRELQRGKQLKLDNRWLRGVLKCQYPPQFWHPG</sequence>
<accession>A0A4R6U5K8</accession>
<dbReference type="RefSeq" id="WP_101496533.1">
    <property type="nucleotide sequence ID" value="NZ_LNJZ01000006.1"/>
</dbReference>
<proteinExistence type="predicted"/>